<comment type="caution">
    <text evidence="4">The sequence shown here is derived from an EMBL/GenBank/DDBJ whole genome shotgun (WGS) entry which is preliminary data.</text>
</comment>
<dbReference type="AlphaFoldDB" id="A0A0V8RZW6"/>
<dbReference type="InterPro" id="IPR007551">
    <property type="entry name" value="YajQ/Smlt4090-like"/>
</dbReference>
<evidence type="ECO:0000313" key="4">
    <source>
        <dbReference type="EMBL" id="KSW13622.1"/>
    </source>
</evidence>
<dbReference type="GO" id="GO:0005829">
    <property type="term" value="C:cytosol"/>
    <property type="evidence" value="ECO:0007669"/>
    <property type="project" value="TreeGrafter"/>
</dbReference>
<evidence type="ECO:0000256" key="2">
    <source>
        <dbReference type="ARBA" id="ARBA00093450"/>
    </source>
</evidence>
<dbReference type="Proteomes" id="UP000054686">
    <property type="component" value="Unassembled WGS sequence"/>
</dbReference>
<dbReference type="Pfam" id="PF04461">
    <property type="entry name" value="YajQ"/>
    <property type="match status" value="1"/>
</dbReference>
<evidence type="ECO:0000313" key="5">
    <source>
        <dbReference type="Proteomes" id="UP000054686"/>
    </source>
</evidence>
<dbReference type="Gene3D" id="3.30.70.990">
    <property type="entry name" value="YajQ-like, domain 2"/>
    <property type="match status" value="1"/>
</dbReference>
<evidence type="ECO:0000256" key="1">
    <source>
        <dbReference type="ARBA" id="ARBA00022741"/>
    </source>
</evidence>
<proteinExistence type="inferred from homology"/>
<accession>A0A0V8RZW6</accession>
<keyword evidence="1 3" id="KW-0547">Nucleotide-binding</keyword>
<name>A0A0V8RZW6_9ACTO</name>
<dbReference type="SUPFAM" id="SSF89963">
    <property type="entry name" value="YajQ-like"/>
    <property type="match status" value="2"/>
</dbReference>
<dbReference type="GO" id="GO:0000166">
    <property type="term" value="F:nucleotide binding"/>
    <property type="evidence" value="ECO:0007669"/>
    <property type="project" value="UniProtKB-UniRule"/>
</dbReference>
<sequence length="167" mass="18402">MADSSFDVVSKLDRQEVDNAVNQTAKEIANRYDFRGVDAAISLNGDTIAMEANSASRVMAILDVLQSKLIRRGLSLKVLDYKDREPKASGKLFKLVCPLKEGIPQDTAKKISKLIREEGPKGVKAQIQGDELRVSSKSRDDLQAVIALLKGPKGEELDVALQFVNYR</sequence>
<dbReference type="OrthoDB" id="9801447at2"/>
<dbReference type="PANTHER" id="PTHR30476">
    <property type="entry name" value="UPF0234 PROTEIN YAJQ"/>
    <property type="match status" value="1"/>
</dbReference>
<gene>
    <name evidence="4" type="ORF">APY09_04605</name>
</gene>
<organism evidence="4 5">
    <name type="scientific">Schaalia odontolytica</name>
    <dbReference type="NCBI Taxonomy" id="1660"/>
    <lineage>
        <taxon>Bacteria</taxon>
        <taxon>Bacillati</taxon>
        <taxon>Actinomycetota</taxon>
        <taxon>Actinomycetes</taxon>
        <taxon>Actinomycetales</taxon>
        <taxon>Actinomycetaceae</taxon>
        <taxon>Schaalia</taxon>
    </lineage>
</organism>
<dbReference type="CDD" id="cd11740">
    <property type="entry name" value="YajQ_like"/>
    <property type="match status" value="1"/>
</dbReference>
<dbReference type="InterPro" id="IPR036183">
    <property type="entry name" value="YajQ-like_sf"/>
</dbReference>
<dbReference type="EMBL" id="LLVT01000001">
    <property type="protein sequence ID" value="KSW13622.1"/>
    <property type="molecule type" value="Genomic_DNA"/>
</dbReference>
<dbReference type="PANTHER" id="PTHR30476:SF0">
    <property type="entry name" value="UPF0234 PROTEIN YAJQ"/>
    <property type="match status" value="1"/>
</dbReference>
<reference evidence="4 5" key="1">
    <citation type="submission" date="2015-10" db="EMBL/GenBank/DDBJ databases">
        <title>Draft Genome of Actinomyces odontolyticus subsp. actinosynbacter strain XH001.</title>
        <authorList>
            <person name="Mclean J.S."/>
            <person name="He X."/>
        </authorList>
    </citation>
    <scope>NUCLEOTIDE SEQUENCE [LARGE SCALE GENOMIC DNA]</scope>
    <source>
        <strain evidence="4 5">XH001</strain>
    </source>
</reference>
<dbReference type="InterPro" id="IPR035571">
    <property type="entry name" value="UPF0234-like_C"/>
</dbReference>
<dbReference type="Gene3D" id="3.30.70.860">
    <property type="match status" value="1"/>
</dbReference>
<evidence type="ECO:0000256" key="3">
    <source>
        <dbReference type="HAMAP-Rule" id="MF_00632"/>
    </source>
</evidence>
<dbReference type="InterPro" id="IPR035570">
    <property type="entry name" value="UPF0234_N"/>
</dbReference>
<protein>
    <recommendedName>
        <fullName evidence="3">Nucleotide-binding protein APY09_04605</fullName>
    </recommendedName>
</protein>
<dbReference type="HAMAP" id="MF_00632">
    <property type="entry name" value="UPF0234"/>
    <property type="match status" value="1"/>
</dbReference>
<dbReference type="NCBIfam" id="NF003819">
    <property type="entry name" value="PRK05412.1"/>
    <property type="match status" value="1"/>
</dbReference>
<dbReference type="RefSeq" id="WP_060566363.1">
    <property type="nucleotide sequence ID" value="NZ_CP040006.1"/>
</dbReference>
<dbReference type="FunFam" id="3.30.70.860:FF:000004">
    <property type="entry name" value="UPF0234 protein AWC22_11905"/>
    <property type="match status" value="1"/>
</dbReference>
<comment type="function">
    <text evidence="3">Nucleotide-binding protein.</text>
</comment>
<comment type="similarity">
    <text evidence="2 3">Belongs to the YajQ family.</text>
</comment>